<dbReference type="EMBL" id="MN739291">
    <property type="protein sequence ID" value="QHS97160.1"/>
    <property type="molecule type" value="Genomic_DNA"/>
</dbReference>
<accession>A0A6C0BYH6</accession>
<evidence type="ECO:0000256" key="1">
    <source>
        <dbReference type="SAM" id="MobiDB-lite"/>
    </source>
</evidence>
<dbReference type="AlphaFoldDB" id="A0A6C0BYH6"/>
<feature type="compositionally biased region" description="Acidic residues" evidence="1">
    <location>
        <begin position="60"/>
        <end position="73"/>
    </location>
</feature>
<feature type="compositionally biased region" description="Polar residues" evidence="1">
    <location>
        <begin position="45"/>
        <end position="58"/>
    </location>
</feature>
<sequence>MSSREFNYICPECSNPIRWYDRSQQWGCDTCGWTGDEIPTPDMNAASQDTQIVESQETPSSDDEPIDNPDDPEAVEFPIDAYGDRINFWENRDEYMYWYRNGVERWRVEEEDTAAPAIHSTPRERERAVAESRQIASRRELTPGSSELAAMARAVRAPYFPEIPADSNAAVRYRVPRRRASMQSAAANSAGAASAAAPEGKIETMALESKVVDELQVALTELHKKLGSVLYFEIIQPVSSSILRSKIANDIIMLEDTLISTLLQDKDNIVFQLDKEPFTAVVTTVQTLSNLLYNPEYLKHTKYQCLKENDALYYQESDIVISNDSMSNLPIQYKYNRHQYKFVSGTFIGIFGGLLLRSQLEDIFRNIERSPNSSPKHFLYHIHDDIRGGPIISADKVSWSIKPSSQSRSEQYFSQPWQRDYTEAHRPAGSMVSADHCQPGSKSLITITPVRTPAPEKTTNKRKSSKTSGKKTKRHKGGRKKRTRRKKWSNKYKKLINCKHPKGFSQKQYCKYGRKTKRRRRRKKKTKRRRKGRR</sequence>
<proteinExistence type="predicted"/>
<feature type="region of interest" description="Disordered" evidence="1">
    <location>
        <begin position="425"/>
        <end position="534"/>
    </location>
</feature>
<feature type="region of interest" description="Disordered" evidence="1">
    <location>
        <begin position="39"/>
        <end position="73"/>
    </location>
</feature>
<evidence type="ECO:0000313" key="2">
    <source>
        <dbReference type="EMBL" id="QHS97160.1"/>
    </source>
</evidence>
<feature type="compositionally biased region" description="Basic residues" evidence="1">
    <location>
        <begin position="512"/>
        <end position="534"/>
    </location>
</feature>
<protein>
    <submittedName>
        <fullName evidence="2">Uncharacterized protein</fullName>
    </submittedName>
</protein>
<name>A0A6C0BYH6_9ZZZZ</name>
<reference evidence="2" key="1">
    <citation type="journal article" date="2020" name="Nature">
        <title>Giant virus diversity and host interactions through global metagenomics.</title>
        <authorList>
            <person name="Schulz F."/>
            <person name="Roux S."/>
            <person name="Paez-Espino D."/>
            <person name="Jungbluth S."/>
            <person name="Walsh D.A."/>
            <person name="Denef V.J."/>
            <person name="McMahon K.D."/>
            <person name="Konstantinidis K.T."/>
            <person name="Eloe-Fadrosh E.A."/>
            <person name="Kyrpides N.C."/>
            <person name="Woyke T."/>
        </authorList>
    </citation>
    <scope>NUCLEOTIDE SEQUENCE</scope>
    <source>
        <strain evidence="2">GVMAG-M-3300020169-51</strain>
    </source>
</reference>
<feature type="compositionally biased region" description="Basic residues" evidence="1">
    <location>
        <begin position="460"/>
        <end position="502"/>
    </location>
</feature>
<organism evidence="2">
    <name type="scientific">viral metagenome</name>
    <dbReference type="NCBI Taxonomy" id="1070528"/>
    <lineage>
        <taxon>unclassified sequences</taxon>
        <taxon>metagenomes</taxon>
        <taxon>organismal metagenomes</taxon>
    </lineage>
</organism>